<feature type="region of interest" description="Disordered" evidence="1">
    <location>
        <begin position="723"/>
        <end position="747"/>
    </location>
</feature>
<dbReference type="PANTHER" id="PTHR47558:SF1">
    <property type="entry name" value="HISTONE DEACETYLASE HOS3"/>
    <property type="match status" value="1"/>
</dbReference>
<reference evidence="3" key="2">
    <citation type="journal article" date="2019" name="IMA Fungus">
        <title>Genome sequencing and comparison of five Tilletia species to identify candidate genes for the detection of regulated species infecting wheat.</title>
        <authorList>
            <person name="Nguyen H.D.T."/>
            <person name="Sultana T."/>
            <person name="Kesanakurti P."/>
            <person name="Hambleton S."/>
        </authorList>
    </citation>
    <scope>NUCLEOTIDE SEQUENCE</scope>
    <source>
        <strain evidence="3">DAOMC 238032</strain>
    </source>
</reference>
<evidence type="ECO:0000313" key="3">
    <source>
        <dbReference type="EMBL" id="KAE8262502.1"/>
    </source>
</evidence>
<feature type="region of interest" description="Disordered" evidence="1">
    <location>
        <begin position="483"/>
        <end position="535"/>
    </location>
</feature>
<dbReference type="InterPro" id="IPR000286">
    <property type="entry name" value="HDACs"/>
</dbReference>
<feature type="domain" description="Histone deacetylase" evidence="2">
    <location>
        <begin position="346"/>
        <end position="471"/>
    </location>
</feature>
<dbReference type="GO" id="GO:0004407">
    <property type="term" value="F:histone deacetylase activity"/>
    <property type="evidence" value="ECO:0007669"/>
    <property type="project" value="TreeGrafter"/>
</dbReference>
<comment type="caution">
    <text evidence="3">The sequence shown here is derived from an EMBL/GenBank/DDBJ whole genome shotgun (WGS) entry which is preliminary data.</text>
</comment>
<dbReference type="PANTHER" id="PTHR47558">
    <property type="entry name" value="HISTONE DEACETYLASE HOS3"/>
    <property type="match status" value="1"/>
</dbReference>
<dbReference type="InterPro" id="IPR023801">
    <property type="entry name" value="His_deacetylse_dom"/>
</dbReference>
<feature type="region of interest" description="Disordered" evidence="1">
    <location>
        <begin position="223"/>
        <end position="262"/>
    </location>
</feature>
<dbReference type="InterPro" id="IPR023696">
    <property type="entry name" value="Ureohydrolase_dom_sf"/>
</dbReference>
<accession>A0A177USF5</accession>
<dbReference type="SUPFAM" id="SSF52768">
    <property type="entry name" value="Arginase/deacetylase"/>
    <property type="match status" value="1"/>
</dbReference>
<feature type="compositionally biased region" description="Polar residues" evidence="1">
    <location>
        <begin position="514"/>
        <end position="523"/>
    </location>
</feature>
<reference evidence="3" key="1">
    <citation type="submission" date="2016-04" db="EMBL/GenBank/DDBJ databases">
        <authorList>
            <person name="Nguyen H.D."/>
            <person name="Kesanakurti P."/>
            <person name="Cullis J."/>
            <person name="Levesque C.A."/>
            <person name="Hambleton S."/>
        </authorList>
    </citation>
    <scope>NUCLEOTIDE SEQUENCE</scope>
    <source>
        <strain evidence="3">DAOMC 238032</strain>
    </source>
</reference>
<organism evidence="3 4">
    <name type="scientific">Tilletia caries</name>
    <name type="common">wheat bunt fungus</name>
    <dbReference type="NCBI Taxonomy" id="13290"/>
    <lineage>
        <taxon>Eukaryota</taxon>
        <taxon>Fungi</taxon>
        <taxon>Dikarya</taxon>
        <taxon>Basidiomycota</taxon>
        <taxon>Ustilaginomycotina</taxon>
        <taxon>Exobasidiomycetes</taxon>
        <taxon>Tilletiales</taxon>
        <taxon>Tilletiaceae</taxon>
        <taxon>Tilletia</taxon>
    </lineage>
</organism>
<feature type="region of interest" description="Disordered" evidence="1">
    <location>
        <begin position="777"/>
        <end position="828"/>
    </location>
</feature>
<evidence type="ECO:0000259" key="2">
    <source>
        <dbReference type="Pfam" id="PF00850"/>
    </source>
</evidence>
<feature type="compositionally biased region" description="Basic residues" evidence="1">
    <location>
        <begin position="502"/>
        <end position="513"/>
    </location>
</feature>
<evidence type="ECO:0000313" key="4">
    <source>
        <dbReference type="Proteomes" id="UP000077671"/>
    </source>
</evidence>
<dbReference type="InterPro" id="IPR037138">
    <property type="entry name" value="His_deacetylse_dom_sf"/>
</dbReference>
<dbReference type="Gene3D" id="3.40.800.20">
    <property type="entry name" value="Histone deacetylase domain"/>
    <property type="match status" value="1"/>
</dbReference>
<dbReference type="AlphaFoldDB" id="A0A177USF5"/>
<dbReference type="GO" id="GO:0010468">
    <property type="term" value="P:regulation of gene expression"/>
    <property type="evidence" value="ECO:0007669"/>
    <property type="project" value="UniProtKB-ARBA"/>
</dbReference>
<feature type="compositionally biased region" description="Polar residues" evidence="1">
    <location>
        <begin position="36"/>
        <end position="45"/>
    </location>
</feature>
<name>A0A177USF5_9BASI</name>
<feature type="compositionally biased region" description="Basic and acidic residues" evidence="1">
    <location>
        <begin position="483"/>
        <end position="492"/>
    </location>
</feature>
<dbReference type="PRINTS" id="PR01270">
    <property type="entry name" value="HDASUPER"/>
</dbReference>
<feature type="region of interest" description="Disordered" evidence="1">
    <location>
        <begin position="1"/>
        <end position="46"/>
    </location>
</feature>
<dbReference type="EMBL" id="LWDD02000231">
    <property type="protein sequence ID" value="KAE8262502.1"/>
    <property type="molecule type" value="Genomic_DNA"/>
</dbReference>
<evidence type="ECO:0000256" key="1">
    <source>
        <dbReference type="SAM" id="MobiDB-lite"/>
    </source>
</evidence>
<dbReference type="Pfam" id="PF00850">
    <property type="entry name" value="Hist_deacetyl"/>
    <property type="match status" value="2"/>
</dbReference>
<sequence>MPLIVKLKRPGASVSSALPIPAPGAQDQPLGPKPSTPTNEATPSLSVLAHHPQHGGQVAMTDADPGPLKIEQPSTPASGLRIEELKSPIDTAMQDSTPAAVDVLIAPSCLQHRYVRSHDISAIVERPERLRAVLLGVSATIGRALTSGADLVPSACAVLPKQEEEEEDDDLASRLEGMSLSKGKDGAGMGSAAVNVWLCNRSLALQPPHPAVAFVHAHPDEDVPNPNVPEYALSQGTNTFSNLTHLPPTGPGQSKQEQEGGQDVLVKEEEGLTDSKTQDSGITFASYLSELCRLAPPAPPDRTTDDPDRTLPSPHPLEVPNDYPQGDLYLRGPHAGPEREDGDGGSGDAIRHALGACAEAVDRVVVATTTATPTNAPSPESEHLSYLPLPDDAFQHGSRAPSAAPMPSRRNFVLTRPPGHHCSGNQPAGFCWASNAVVAAAHAYIQHGIDRVIILDIDLHHGNGTQNLAWRINRETLQADTMREERMAERQRALASSNSPRPTRHHPALHNSHKSNNPTTASSEDAPPLEKEGEEGRRGLKIFYGSLHDIESYPCETGEPDLVRDASVCVEGAHGQWIWNVHLDSYASPSEFNTLYTSKYATLFKKAHKFALQTSSTPSKTLILISAGFDACTHEYSSMSRHGRSVPVEFYARFAADAVRLAEGVAGGKVVGLLEGGYSERALCSGAMAFVGGLAGYVPSSSEGEGRDCAEWWDLDSLGKLEKAAGSGTTSSTPQGAGGAAGRRKPKALSASNPAWLSSAMAVFGALEVGAGLRPEGERGGGAGGEVGLSPAGGRVLRDRTKGRVVSGAGPGPSPAGSPSATRTHKVT</sequence>
<dbReference type="Proteomes" id="UP000077671">
    <property type="component" value="Unassembled WGS sequence"/>
</dbReference>
<gene>
    <name evidence="3" type="ORF">A4X03_0g2404</name>
</gene>
<feature type="region of interest" description="Disordered" evidence="1">
    <location>
        <begin position="294"/>
        <end position="348"/>
    </location>
</feature>
<proteinExistence type="predicted"/>
<dbReference type="GO" id="GO:0005634">
    <property type="term" value="C:nucleus"/>
    <property type="evidence" value="ECO:0007669"/>
    <property type="project" value="TreeGrafter"/>
</dbReference>
<feature type="compositionally biased region" description="Polar residues" evidence="1">
    <location>
        <begin position="234"/>
        <end position="244"/>
    </location>
</feature>
<feature type="domain" description="Histone deacetylase" evidence="2">
    <location>
        <begin position="541"/>
        <end position="691"/>
    </location>
</feature>
<protein>
    <recommendedName>
        <fullName evidence="2">Histone deacetylase domain-containing protein</fullName>
    </recommendedName>
</protein>
<dbReference type="InterPro" id="IPR053244">
    <property type="entry name" value="HDAC_HD_type_1"/>
</dbReference>